<dbReference type="EMBL" id="CDMY01000436">
    <property type="protein sequence ID" value="CEM12715.1"/>
    <property type="molecule type" value="Genomic_DNA"/>
</dbReference>
<feature type="compositionally biased region" description="Basic and acidic residues" evidence="1">
    <location>
        <begin position="358"/>
        <end position="367"/>
    </location>
</feature>
<protein>
    <submittedName>
        <fullName evidence="2">Uncharacterized protein</fullName>
    </submittedName>
</protein>
<proteinExistence type="predicted"/>
<feature type="compositionally biased region" description="Basic residues" evidence="1">
    <location>
        <begin position="383"/>
        <end position="394"/>
    </location>
</feature>
<feature type="region of interest" description="Disordered" evidence="1">
    <location>
        <begin position="331"/>
        <end position="394"/>
    </location>
</feature>
<evidence type="ECO:0000313" key="2">
    <source>
        <dbReference type="EMBL" id="CEM12715.1"/>
    </source>
</evidence>
<dbReference type="AlphaFoldDB" id="A0A0G4FGY2"/>
<dbReference type="PhylomeDB" id="A0A0G4FGY2"/>
<evidence type="ECO:0000256" key="1">
    <source>
        <dbReference type="SAM" id="MobiDB-lite"/>
    </source>
</evidence>
<accession>A0A0G4FGY2</accession>
<keyword evidence="3" id="KW-1185">Reference proteome</keyword>
<gene>
    <name evidence="2" type="ORF">Vbra_15429</name>
</gene>
<dbReference type="VEuPathDB" id="CryptoDB:Vbra_15429"/>
<sequence length="394" mass="44255">METFSYFVTRDLVLRCDVEVLRDWQSRLVSSRLAGKEVVELGMAVVVSEKFGGAVGLTPVSIGGTRLYTGQTRTKTELYSNGGCMINMVVPGVSDEGDTVATGTEVMLIVLSFLDSLGSTWCDTVHLSDDSSNMYPVLLQRYAFWYHSFGFRYQREGDETDEEYQQACQSMVDLLTDTDTDLYDFLDQPLLEKKLKRLGFKEGDVNAAIKPLAQECVRNKERTAASPPSSKGSAFLRLKARLHPKYPTGSIAHQDMCFVQALGELYEQRAEREPTVGTSKVESALGVLLDSLPSEAKDCLAAPEAVRQRGDTKQYILNEIIQTADEPIYLTAAGEKGSTSEDERTRARDRERRRKRRDRETRGRDRSPLGARDLSPIGEAPRRSSRHRRDRDRD</sequence>
<organism evidence="2 3">
    <name type="scientific">Vitrella brassicaformis (strain CCMP3155)</name>
    <dbReference type="NCBI Taxonomy" id="1169540"/>
    <lineage>
        <taxon>Eukaryota</taxon>
        <taxon>Sar</taxon>
        <taxon>Alveolata</taxon>
        <taxon>Colpodellida</taxon>
        <taxon>Vitrellaceae</taxon>
        <taxon>Vitrella</taxon>
    </lineage>
</organism>
<name>A0A0G4FGY2_VITBC</name>
<feature type="compositionally biased region" description="Basic and acidic residues" evidence="1">
    <location>
        <begin position="338"/>
        <end position="350"/>
    </location>
</feature>
<evidence type="ECO:0000313" key="3">
    <source>
        <dbReference type="Proteomes" id="UP000041254"/>
    </source>
</evidence>
<dbReference type="InParanoid" id="A0A0G4FGY2"/>
<reference evidence="2 3" key="1">
    <citation type="submission" date="2014-11" db="EMBL/GenBank/DDBJ databases">
        <authorList>
            <person name="Zhu J."/>
            <person name="Qi W."/>
            <person name="Song R."/>
        </authorList>
    </citation>
    <scope>NUCLEOTIDE SEQUENCE [LARGE SCALE GENOMIC DNA]</scope>
</reference>
<dbReference type="Proteomes" id="UP000041254">
    <property type="component" value="Unassembled WGS sequence"/>
</dbReference>